<dbReference type="AlphaFoldDB" id="A0AAD5K338"/>
<feature type="compositionally biased region" description="Low complexity" evidence="1">
    <location>
        <begin position="34"/>
        <end position="65"/>
    </location>
</feature>
<keyword evidence="5" id="KW-1185">Reference proteome</keyword>
<organism evidence="4 5">
    <name type="scientific">Phascolomyces articulosus</name>
    <dbReference type="NCBI Taxonomy" id="60185"/>
    <lineage>
        <taxon>Eukaryota</taxon>
        <taxon>Fungi</taxon>
        <taxon>Fungi incertae sedis</taxon>
        <taxon>Mucoromycota</taxon>
        <taxon>Mucoromycotina</taxon>
        <taxon>Mucoromycetes</taxon>
        <taxon>Mucorales</taxon>
        <taxon>Lichtheimiaceae</taxon>
        <taxon>Phascolomyces</taxon>
    </lineage>
</organism>
<dbReference type="InterPro" id="IPR001223">
    <property type="entry name" value="Glyco_hydro18_cat"/>
</dbReference>
<dbReference type="GO" id="GO:0004568">
    <property type="term" value="F:chitinase activity"/>
    <property type="evidence" value="ECO:0007669"/>
    <property type="project" value="TreeGrafter"/>
</dbReference>
<evidence type="ECO:0000256" key="2">
    <source>
        <dbReference type="SAM" id="SignalP"/>
    </source>
</evidence>
<dbReference type="GO" id="GO:0006032">
    <property type="term" value="P:chitin catabolic process"/>
    <property type="evidence" value="ECO:0007669"/>
    <property type="project" value="TreeGrafter"/>
</dbReference>
<dbReference type="InterPro" id="IPR050314">
    <property type="entry name" value="Glycosyl_Hydrlase_18"/>
</dbReference>
<dbReference type="Pfam" id="PF00704">
    <property type="entry name" value="Glyco_hydro_18"/>
    <property type="match status" value="1"/>
</dbReference>
<dbReference type="GO" id="GO:0005576">
    <property type="term" value="C:extracellular region"/>
    <property type="evidence" value="ECO:0007669"/>
    <property type="project" value="TreeGrafter"/>
</dbReference>
<feature type="chain" id="PRO_5042154047" evidence="2">
    <location>
        <begin position="26"/>
        <end position="436"/>
    </location>
</feature>
<gene>
    <name evidence="4" type="ORF">BDA99DRAFT_446022</name>
</gene>
<dbReference type="GO" id="GO:0005975">
    <property type="term" value="P:carbohydrate metabolic process"/>
    <property type="evidence" value="ECO:0007669"/>
    <property type="project" value="InterPro"/>
</dbReference>
<dbReference type="Gene3D" id="3.10.50.10">
    <property type="match status" value="1"/>
</dbReference>
<dbReference type="SUPFAM" id="SSF51445">
    <property type="entry name" value="(Trans)glycosidases"/>
    <property type="match status" value="1"/>
</dbReference>
<keyword evidence="2" id="KW-0732">Signal</keyword>
<name>A0AAD5K338_9FUNG</name>
<sequence>MKTLSNHLLLLVQTALFLYVASVAGCHHPEHQHTTTTTTPALQPTTTAAPAETTTTAPEPSTPATSKSDNRLIAYIADWALPEKIAWDKLDQVIYSFAVPDESGNLGEFDADQLKSIVKEGHDNGKSVSLSVGGWTGSLYFSSLVGSESSRAKFAKNIANAVDEFDLDAINLDWEYPNSANGVACNQNDPQDTANYLKFVQQLRDTLPKGTLINAAVATAPFNDENQQPSTTLDPEWKGALDGFYIMGYDVNGNWNEDAGPNAPLYYDGQSDGIDTVSADSAVKAWSAAGIPSDQLYLGVPFYGRIAQVTDKVTARTGMYQPIQKNQIKGDEYDEKSADPCPGAKSTFSGMYQWRSIEQQGISTNSSGWETSWDTASQTPFAYKGNRVLSFDDPHSLREKVKYAKANGLGGVMLWSLEMDDADNTLLNALQGIRKD</sequence>
<dbReference type="PANTHER" id="PTHR11177:SF392">
    <property type="entry name" value="HAP41P"/>
    <property type="match status" value="1"/>
</dbReference>
<dbReference type="PROSITE" id="PS51257">
    <property type="entry name" value="PROKAR_LIPOPROTEIN"/>
    <property type="match status" value="1"/>
</dbReference>
<evidence type="ECO:0000259" key="3">
    <source>
        <dbReference type="PROSITE" id="PS51910"/>
    </source>
</evidence>
<feature type="domain" description="GH18" evidence="3">
    <location>
        <begin position="70"/>
        <end position="436"/>
    </location>
</feature>
<dbReference type="EMBL" id="JAIXMP010000037">
    <property type="protein sequence ID" value="KAI9248855.1"/>
    <property type="molecule type" value="Genomic_DNA"/>
</dbReference>
<accession>A0AAD5K338</accession>
<dbReference type="GO" id="GO:0008061">
    <property type="term" value="F:chitin binding"/>
    <property type="evidence" value="ECO:0007669"/>
    <property type="project" value="InterPro"/>
</dbReference>
<dbReference type="InterPro" id="IPR011583">
    <property type="entry name" value="Chitinase_II/V-like_cat"/>
</dbReference>
<keyword evidence="4" id="KW-0378">Hydrolase</keyword>
<comment type="caution">
    <text evidence="4">The sequence shown here is derived from an EMBL/GenBank/DDBJ whole genome shotgun (WGS) entry which is preliminary data.</text>
</comment>
<evidence type="ECO:0000313" key="4">
    <source>
        <dbReference type="EMBL" id="KAI9248855.1"/>
    </source>
</evidence>
<dbReference type="InterPro" id="IPR029070">
    <property type="entry name" value="Chitinase_insertion_sf"/>
</dbReference>
<dbReference type="SMART" id="SM00636">
    <property type="entry name" value="Glyco_18"/>
    <property type="match status" value="1"/>
</dbReference>
<feature type="region of interest" description="Disordered" evidence="1">
    <location>
        <begin position="29"/>
        <end position="66"/>
    </location>
</feature>
<dbReference type="Gene3D" id="3.20.20.80">
    <property type="entry name" value="Glycosidases"/>
    <property type="match status" value="1"/>
</dbReference>
<reference evidence="4" key="2">
    <citation type="submission" date="2023-02" db="EMBL/GenBank/DDBJ databases">
        <authorList>
            <consortium name="DOE Joint Genome Institute"/>
            <person name="Mondo S.J."/>
            <person name="Chang Y."/>
            <person name="Wang Y."/>
            <person name="Ahrendt S."/>
            <person name="Andreopoulos W."/>
            <person name="Barry K."/>
            <person name="Beard J."/>
            <person name="Benny G.L."/>
            <person name="Blankenship S."/>
            <person name="Bonito G."/>
            <person name="Cuomo C."/>
            <person name="Desiro A."/>
            <person name="Gervers K.A."/>
            <person name="Hundley H."/>
            <person name="Kuo A."/>
            <person name="LaButti K."/>
            <person name="Lang B.F."/>
            <person name="Lipzen A."/>
            <person name="O'Donnell K."/>
            <person name="Pangilinan J."/>
            <person name="Reynolds N."/>
            <person name="Sandor L."/>
            <person name="Smith M.W."/>
            <person name="Tsang A."/>
            <person name="Grigoriev I.V."/>
            <person name="Stajich J.E."/>
            <person name="Spatafora J.W."/>
        </authorList>
    </citation>
    <scope>NUCLEOTIDE SEQUENCE</scope>
    <source>
        <strain evidence="4">RSA 2281</strain>
    </source>
</reference>
<dbReference type="Proteomes" id="UP001209540">
    <property type="component" value="Unassembled WGS sequence"/>
</dbReference>
<evidence type="ECO:0000256" key="1">
    <source>
        <dbReference type="SAM" id="MobiDB-lite"/>
    </source>
</evidence>
<evidence type="ECO:0000313" key="5">
    <source>
        <dbReference type="Proteomes" id="UP001209540"/>
    </source>
</evidence>
<dbReference type="PROSITE" id="PS51910">
    <property type="entry name" value="GH18_2"/>
    <property type="match status" value="1"/>
</dbReference>
<feature type="signal peptide" evidence="2">
    <location>
        <begin position="1"/>
        <end position="25"/>
    </location>
</feature>
<reference evidence="4" key="1">
    <citation type="journal article" date="2022" name="IScience">
        <title>Evolution of zygomycete secretomes and the origins of terrestrial fungal ecologies.</title>
        <authorList>
            <person name="Chang Y."/>
            <person name="Wang Y."/>
            <person name="Mondo S."/>
            <person name="Ahrendt S."/>
            <person name="Andreopoulos W."/>
            <person name="Barry K."/>
            <person name="Beard J."/>
            <person name="Benny G.L."/>
            <person name="Blankenship S."/>
            <person name="Bonito G."/>
            <person name="Cuomo C."/>
            <person name="Desiro A."/>
            <person name="Gervers K.A."/>
            <person name="Hundley H."/>
            <person name="Kuo A."/>
            <person name="LaButti K."/>
            <person name="Lang B.F."/>
            <person name="Lipzen A."/>
            <person name="O'Donnell K."/>
            <person name="Pangilinan J."/>
            <person name="Reynolds N."/>
            <person name="Sandor L."/>
            <person name="Smith M.E."/>
            <person name="Tsang A."/>
            <person name="Grigoriev I.V."/>
            <person name="Stajich J.E."/>
            <person name="Spatafora J.W."/>
        </authorList>
    </citation>
    <scope>NUCLEOTIDE SEQUENCE</scope>
    <source>
        <strain evidence="4">RSA 2281</strain>
    </source>
</reference>
<dbReference type="InterPro" id="IPR017853">
    <property type="entry name" value="GH"/>
</dbReference>
<protein>
    <submittedName>
        <fullName evidence="4">Glycoside hydrolase superfamily</fullName>
    </submittedName>
</protein>
<proteinExistence type="predicted"/>
<dbReference type="PANTHER" id="PTHR11177">
    <property type="entry name" value="CHITINASE"/>
    <property type="match status" value="1"/>
</dbReference>